<dbReference type="Proteomes" id="UP001257277">
    <property type="component" value="Unassembled WGS sequence"/>
</dbReference>
<dbReference type="PANTHER" id="PTHR34978">
    <property type="entry name" value="POSSIBLE SENSOR-TRANSDUCER PROTEIN BLAR"/>
    <property type="match status" value="1"/>
</dbReference>
<feature type="region of interest" description="Disordered" evidence="1">
    <location>
        <begin position="422"/>
        <end position="451"/>
    </location>
</feature>
<feature type="transmembrane region" description="Helical" evidence="2">
    <location>
        <begin position="34"/>
        <end position="53"/>
    </location>
</feature>
<comment type="caution">
    <text evidence="4">The sequence shown here is derived from an EMBL/GenBank/DDBJ whole genome shotgun (WGS) entry which is preliminary data.</text>
</comment>
<dbReference type="EMBL" id="JAVTTO010000003">
    <property type="protein sequence ID" value="MDT7832317.1"/>
    <property type="molecule type" value="Genomic_DNA"/>
</dbReference>
<evidence type="ECO:0000256" key="2">
    <source>
        <dbReference type="SAM" id="Phobius"/>
    </source>
</evidence>
<dbReference type="RefSeq" id="WP_349241577.1">
    <property type="nucleotide sequence ID" value="NZ_JAVTTO010000003.1"/>
</dbReference>
<dbReference type="InterPro" id="IPR052173">
    <property type="entry name" value="Beta-lactam_resp_regulator"/>
</dbReference>
<feature type="transmembrane region" description="Helical" evidence="2">
    <location>
        <begin position="6"/>
        <end position="22"/>
    </location>
</feature>
<feature type="compositionally biased region" description="Basic residues" evidence="1">
    <location>
        <begin position="425"/>
        <end position="438"/>
    </location>
</feature>
<proteinExistence type="predicted"/>
<feature type="transmembrane region" description="Helical" evidence="2">
    <location>
        <begin position="258"/>
        <end position="279"/>
    </location>
</feature>
<name>A0ABU3LGX3_9FLAO</name>
<keyword evidence="2" id="KW-1133">Transmembrane helix</keyword>
<feature type="region of interest" description="Disordered" evidence="1">
    <location>
        <begin position="474"/>
        <end position="493"/>
    </location>
</feature>
<reference evidence="4 5" key="1">
    <citation type="submission" date="2023-09" db="EMBL/GenBank/DDBJ databases">
        <title>Novel taxa isolated from Blanes Bay.</title>
        <authorList>
            <person name="Rey-Velasco X."/>
            <person name="Lucena T."/>
        </authorList>
    </citation>
    <scope>NUCLEOTIDE SEQUENCE [LARGE SCALE GENOMIC DNA]</scope>
    <source>
        <strain evidence="4 5">S356</strain>
    </source>
</reference>
<evidence type="ECO:0000259" key="3">
    <source>
        <dbReference type="Pfam" id="PF05569"/>
    </source>
</evidence>
<gene>
    <name evidence="4" type="ORF">RQM59_07995</name>
</gene>
<keyword evidence="5" id="KW-1185">Reference proteome</keyword>
<protein>
    <submittedName>
        <fullName evidence="4">M56 family metallopeptidase</fullName>
    </submittedName>
</protein>
<feature type="compositionally biased region" description="Basic and acidic residues" evidence="1">
    <location>
        <begin position="439"/>
        <end position="450"/>
    </location>
</feature>
<sequence length="572" mass="66642">MIIYLLKSGLCLALLLAFYHFFLEREKMHRFNRFYLLGSVLFSFIAPSIIIYVEATQRVAVPVEFVKSTVAKELSFFDQYVTIQNIILITYVFVSSIFLIRFIKNLYHIIHKIRTNTVVKSKFAKFVPVQDEILPHTFWNYIFINSDEYKKGEIEEELFTHELAHVTQRHTIDVLIIEVLQILFWFNPLFFVLKKAVQLNHEFLADDKVISAHHNITEYQSLLLNKAAWKNEYYLASNLNYSLTKKRLLMMKTPNSRAAILVKKLALIPILAGLVFLFADRVEAQTKKKKPEVVEVAKIKRATDKQMKEYNTLVNKALSKQIFKKKDYQRLRYLYSLMSKKQKATVKNVKDVIPPPPPPPEKINVKEVQKKIGKLPKPVKIEVIDRTKKGKKIKVREIPPKPVKIEVIKKGGKAEKIIVEELPPKPKKAKKGKKHKEHKEKESEKEHDEHEELIEIIEETPVHESEREEVVDLLESPEVEEEHEEEREESPEVIEIQEETTIDKLNSLSNIEILNLPKGKYDKKITCFYNGKKISLKKAGKILAKDQKRKAKTLKINTVKDKSGHATLYITD</sequence>
<feature type="domain" description="Peptidase M56" evidence="3">
    <location>
        <begin position="138"/>
        <end position="249"/>
    </location>
</feature>
<dbReference type="InterPro" id="IPR008756">
    <property type="entry name" value="Peptidase_M56"/>
</dbReference>
<keyword evidence="2" id="KW-0472">Membrane</keyword>
<evidence type="ECO:0000313" key="4">
    <source>
        <dbReference type="EMBL" id="MDT7832317.1"/>
    </source>
</evidence>
<feature type="transmembrane region" description="Helical" evidence="2">
    <location>
        <begin position="83"/>
        <end position="103"/>
    </location>
</feature>
<dbReference type="PANTHER" id="PTHR34978:SF3">
    <property type="entry name" value="SLR0241 PROTEIN"/>
    <property type="match status" value="1"/>
</dbReference>
<dbReference type="Pfam" id="PF05569">
    <property type="entry name" value="Peptidase_M56"/>
    <property type="match status" value="1"/>
</dbReference>
<evidence type="ECO:0000313" key="5">
    <source>
        <dbReference type="Proteomes" id="UP001257277"/>
    </source>
</evidence>
<dbReference type="CDD" id="cd07341">
    <property type="entry name" value="M56_BlaR1_MecR1_like"/>
    <property type="match status" value="1"/>
</dbReference>
<evidence type="ECO:0000256" key="1">
    <source>
        <dbReference type="SAM" id="MobiDB-lite"/>
    </source>
</evidence>
<organism evidence="4 5">
    <name type="scientific">Asprobacillus argus</name>
    <dbReference type="NCBI Taxonomy" id="3076534"/>
    <lineage>
        <taxon>Bacteria</taxon>
        <taxon>Pseudomonadati</taxon>
        <taxon>Bacteroidota</taxon>
        <taxon>Flavobacteriia</taxon>
        <taxon>Flavobacteriales</taxon>
        <taxon>Flavobacteriaceae</taxon>
        <taxon>Asprobacillus</taxon>
    </lineage>
</organism>
<accession>A0ABU3LGX3</accession>
<keyword evidence="2" id="KW-0812">Transmembrane</keyword>